<dbReference type="EMBL" id="OEJX01000005">
    <property type="protein sequence ID" value="SOR60085.1"/>
    <property type="molecule type" value="Genomic_DNA"/>
</dbReference>
<protein>
    <submittedName>
        <fullName evidence="1">Uncharacterized protein</fullName>
    </submittedName>
</protein>
<evidence type="ECO:0000313" key="2">
    <source>
        <dbReference type="Proteomes" id="UP000234460"/>
    </source>
</evidence>
<name>A0AAQ1NUL2_LEPIR</name>
<dbReference type="Proteomes" id="UP000234460">
    <property type="component" value="Chromosome LMANV2"/>
</dbReference>
<sequence>MWELPLCIFVIFLENVGATASLLFQWIHNSLLKTCGNYYSIYFS</sequence>
<evidence type="ECO:0000313" key="1">
    <source>
        <dbReference type="EMBL" id="SOR60085.1"/>
    </source>
</evidence>
<proteinExistence type="predicted"/>
<reference evidence="1 2" key="1">
    <citation type="submission" date="2017-11" db="EMBL/GenBank/DDBJ databases">
        <authorList>
            <person name="Lechat P."/>
        </authorList>
    </citation>
    <scope>NUCLEOTIDE SEQUENCE [LARGE SCALE GENOMIC DNA]</scope>
    <source>
        <strain evidence="1">L495</strain>
    </source>
</reference>
<organism evidence="1 2">
    <name type="scientific">Leptospira interrogans serovar Manilae</name>
    <dbReference type="NCBI Taxonomy" id="214675"/>
    <lineage>
        <taxon>Bacteria</taxon>
        <taxon>Pseudomonadati</taxon>
        <taxon>Spirochaetota</taxon>
        <taxon>Spirochaetia</taxon>
        <taxon>Leptospirales</taxon>
        <taxon>Leptospiraceae</taxon>
        <taxon>Leptospira</taxon>
    </lineage>
</organism>
<dbReference type="AlphaFoldDB" id="A0AAQ1NUL2"/>
<gene>
    <name evidence="1" type="ORF">LMANV2_130013</name>
</gene>
<comment type="caution">
    <text evidence="1">The sequence shown here is derived from an EMBL/GenBank/DDBJ whole genome shotgun (WGS) entry which is preliminary data.</text>
</comment>
<accession>A0AAQ1NUL2</accession>